<sequence length="179" mass="18821">MAGGLFSTLIMFITYASFIYQGHFGQSPSSFSMLFAANIIAMLIFNIFNRVLLSRLPSLRILQLATGCQGGRHAVAGDGRLHGVAAVRFPARYDADHRRGGAISPNIQACFLEFFPTSGGTAAALLGAAQFGIAGILSALSAMLPHTLESIILAMAACGLVAYLMLARSIIKGRAAVEA</sequence>
<reference evidence="2 3" key="1">
    <citation type="journal article" date="2019" name="Microbiol. Resour. Announc.">
        <title>Complete Genome Sequence of Halomonas sulfidaeris Strain Esulfide1 Isolated from a Metal Sulfide Rock at a Depth of 2,200 Meters, Obtained Using Nanopore Sequencing.</title>
        <authorList>
            <person name="Saito M."/>
            <person name="Nishigata A."/>
            <person name="Galipon J."/>
            <person name="Arakawa K."/>
        </authorList>
    </citation>
    <scope>NUCLEOTIDE SEQUENCE [LARGE SCALE GENOMIC DNA]</scope>
    <source>
        <strain evidence="2 3">ATCC BAA-803</strain>
    </source>
</reference>
<dbReference type="EMBL" id="AP019514">
    <property type="protein sequence ID" value="BBI59871.1"/>
    <property type="molecule type" value="Genomic_DNA"/>
</dbReference>
<dbReference type="KEGG" id="hsr:HSBAA_11770"/>
<proteinExistence type="predicted"/>
<protein>
    <submittedName>
        <fullName evidence="2">Uncharacterized protein</fullName>
    </submittedName>
</protein>
<evidence type="ECO:0000313" key="3">
    <source>
        <dbReference type="Proteomes" id="UP000320231"/>
    </source>
</evidence>
<keyword evidence="1" id="KW-0812">Transmembrane</keyword>
<evidence type="ECO:0000313" key="2">
    <source>
        <dbReference type="EMBL" id="BBI59871.1"/>
    </source>
</evidence>
<dbReference type="AlphaFoldDB" id="A0A455U5X9"/>
<accession>A0A455U5X9</accession>
<dbReference type="Gene3D" id="1.20.1720.10">
    <property type="entry name" value="Multidrug resistance protein D"/>
    <property type="match status" value="1"/>
</dbReference>
<keyword evidence="1" id="KW-0472">Membrane</keyword>
<evidence type="ECO:0000256" key="1">
    <source>
        <dbReference type="SAM" id="Phobius"/>
    </source>
</evidence>
<keyword evidence="1" id="KW-1133">Transmembrane helix</keyword>
<organism evidence="2 3">
    <name type="scientific">Vreelandella sulfidaeris</name>
    <dbReference type="NCBI Taxonomy" id="115553"/>
    <lineage>
        <taxon>Bacteria</taxon>
        <taxon>Pseudomonadati</taxon>
        <taxon>Pseudomonadota</taxon>
        <taxon>Gammaproteobacteria</taxon>
        <taxon>Oceanospirillales</taxon>
        <taxon>Halomonadaceae</taxon>
        <taxon>Vreelandella</taxon>
    </lineage>
</organism>
<name>A0A455U5X9_9GAMM</name>
<gene>
    <name evidence="2" type="ORF">HSBAA_11770</name>
</gene>
<feature type="transmembrane region" description="Helical" evidence="1">
    <location>
        <begin position="150"/>
        <end position="171"/>
    </location>
</feature>
<feature type="transmembrane region" description="Helical" evidence="1">
    <location>
        <begin position="122"/>
        <end position="144"/>
    </location>
</feature>
<feature type="transmembrane region" description="Helical" evidence="1">
    <location>
        <begin position="32"/>
        <end position="53"/>
    </location>
</feature>
<dbReference type="Proteomes" id="UP000320231">
    <property type="component" value="Chromosome"/>
</dbReference>